<dbReference type="AlphaFoldDB" id="B7KAC6"/>
<name>B7KAC6_GLOC7</name>
<dbReference type="EMBL" id="CP001291">
    <property type="protein sequence ID" value="ACK72900.1"/>
    <property type="molecule type" value="Genomic_DNA"/>
</dbReference>
<dbReference type="KEGG" id="cyc:PCC7424_4537"/>
<accession>B7KAC6</accession>
<evidence type="ECO:0000313" key="1">
    <source>
        <dbReference type="EMBL" id="ACK72900.1"/>
    </source>
</evidence>
<dbReference type="eggNOG" id="ENOG50304W7">
    <property type="taxonomic scope" value="Bacteria"/>
</dbReference>
<gene>
    <name evidence="1" type="ordered locus">PCC7424_4537</name>
</gene>
<evidence type="ECO:0000313" key="2">
    <source>
        <dbReference type="Proteomes" id="UP000002384"/>
    </source>
</evidence>
<protein>
    <submittedName>
        <fullName evidence="1">Uncharacterized protein</fullName>
    </submittedName>
</protein>
<dbReference type="RefSeq" id="WP_015956483.1">
    <property type="nucleotide sequence ID" value="NC_011729.1"/>
</dbReference>
<dbReference type="OrthoDB" id="463790at2"/>
<keyword evidence="2" id="KW-1185">Reference proteome</keyword>
<dbReference type="Proteomes" id="UP000002384">
    <property type="component" value="Chromosome"/>
</dbReference>
<organism evidence="1 2">
    <name type="scientific">Gloeothece citriformis (strain PCC 7424)</name>
    <name type="common">Cyanothece sp. (strain PCC 7424)</name>
    <dbReference type="NCBI Taxonomy" id="65393"/>
    <lineage>
        <taxon>Bacteria</taxon>
        <taxon>Bacillati</taxon>
        <taxon>Cyanobacteriota</taxon>
        <taxon>Cyanophyceae</taxon>
        <taxon>Oscillatoriophycideae</taxon>
        <taxon>Chroococcales</taxon>
        <taxon>Aphanothecaceae</taxon>
        <taxon>Gloeothece</taxon>
        <taxon>Gloeothece citriformis</taxon>
    </lineage>
</organism>
<dbReference type="HOGENOM" id="CLU_1238539_0_0_3"/>
<proteinExistence type="predicted"/>
<reference evidence="2" key="1">
    <citation type="journal article" date="2011" name="MBio">
        <title>Novel metabolic attributes of the genus Cyanothece, comprising a group of unicellular nitrogen-fixing Cyanobacteria.</title>
        <authorList>
            <person name="Bandyopadhyay A."/>
            <person name="Elvitigala T."/>
            <person name="Welsh E."/>
            <person name="Stockel J."/>
            <person name="Liberton M."/>
            <person name="Min H."/>
            <person name="Sherman L.A."/>
            <person name="Pakrasi H.B."/>
        </authorList>
    </citation>
    <scope>NUCLEOTIDE SEQUENCE [LARGE SCALE GENOMIC DNA]</scope>
    <source>
        <strain evidence="2">PCC 7424</strain>
    </source>
</reference>
<sequence length="223" mass="24709">MAFFNRLLNQKTAGIMGLFGAVAVGIPMTGSVASAQEIVPSSACPSIYYEEPWEDFVEVPLGCPLNDSGLYEEYDEYREVADEYNLRYPLTYPHSTPPAPYNNEGYNSNQNYYSDPVGYIYPEEGSVDIRLVNSTGEPVTYDVAGRTGVGIISKDGDIVLENVSLPATISVVGEDNEYLRMIPISSQTDYLQINLEDGDEDTWGATNIDGILEIQDDGRIWMR</sequence>